<evidence type="ECO:0000313" key="1">
    <source>
        <dbReference type="Proteomes" id="UP000504610"/>
    </source>
</evidence>
<protein>
    <submittedName>
        <fullName evidence="2">Uncharacterized protein LOC130497840</fullName>
    </submittedName>
</protein>
<keyword evidence="1" id="KW-1185">Reference proteome</keyword>
<reference evidence="2" key="2">
    <citation type="submission" date="2025-08" db="UniProtKB">
        <authorList>
            <consortium name="RefSeq"/>
        </authorList>
    </citation>
    <scope>IDENTIFICATION</scope>
    <source>
        <tissue evidence="2">Leaf</tissue>
    </source>
</reference>
<name>A0A9W3C6G8_RAPSA</name>
<accession>A0A9W3C6G8</accession>
<reference evidence="1" key="1">
    <citation type="journal article" date="2019" name="Database">
        <title>The radish genome database (RadishGD): an integrated information resource for radish genomics.</title>
        <authorList>
            <person name="Yu H.J."/>
            <person name="Baek S."/>
            <person name="Lee Y.J."/>
            <person name="Cho A."/>
            <person name="Mun J.H."/>
        </authorList>
    </citation>
    <scope>NUCLEOTIDE SEQUENCE [LARGE SCALE GENOMIC DNA]</scope>
    <source>
        <strain evidence="1">cv. WK10039</strain>
    </source>
</reference>
<sequence>MRKISPARWLKSQIRVVVSTIFTFQVFNHHRHLIREERYLANQTLKASRSTNTDLQPENLDQTVLVTLNPDAEMLREAVSLWVSTCSEPLYNSAILRRMS</sequence>
<gene>
    <name evidence="2" type="primary">LOC130497840</name>
</gene>
<dbReference type="RefSeq" id="XP_056847062.1">
    <property type="nucleotide sequence ID" value="XM_056991082.1"/>
</dbReference>
<dbReference type="GeneID" id="130497840"/>
<dbReference type="Proteomes" id="UP000504610">
    <property type="component" value="Chromosome 7"/>
</dbReference>
<organism evidence="1 2">
    <name type="scientific">Raphanus sativus</name>
    <name type="common">Radish</name>
    <name type="synonym">Raphanus raphanistrum var. sativus</name>
    <dbReference type="NCBI Taxonomy" id="3726"/>
    <lineage>
        <taxon>Eukaryota</taxon>
        <taxon>Viridiplantae</taxon>
        <taxon>Streptophyta</taxon>
        <taxon>Embryophyta</taxon>
        <taxon>Tracheophyta</taxon>
        <taxon>Spermatophyta</taxon>
        <taxon>Magnoliopsida</taxon>
        <taxon>eudicotyledons</taxon>
        <taxon>Gunneridae</taxon>
        <taxon>Pentapetalae</taxon>
        <taxon>rosids</taxon>
        <taxon>malvids</taxon>
        <taxon>Brassicales</taxon>
        <taxon>Brassicaceae</taxon>
        <taxon>Brassiceae</taxon>
        <taxon>Raphanus</taxon>
    </lineage>
</organism>
<dbReference type="KEGG" id="rsz:130497840"/>
<proteinExistence type="predicted"/>
<dbReference type="AlphaFoldDB" id="A0A9W3C6G8"/>
<evidence type="ECO:0000313" key="2">
    <source>
        <dbReference type="RefSeq" id="XP_056847062.1"/>
    </source>
</evidence>